<dbReference type="GeneID" id="7449815"/>
<dbReference type="KEGG" id="tps:THAPSDRAFT_23791"/>
<dbReference type="PaxDb" id="35128-Thaps23791"/>
<proteinExistence type="predicted"/>
<accession>B8C738</accession>
<feature type="compositionally biased region" description="Basic and acidic residues" evidence="1">
    <location>
        <begin position="540"/>
        <end position="560"/>
    </location>
</feature>
<name>B8C738_THAPS</name>
<dbReference type="OMA" id="RIANHER"/>
<feature type="signal peptide" evidence="2">
    <location>
        <begin position="1"/>
        <end position="28"/>
    </location>
</feature>
<feature type="region of interest" description="Disordered" evidence="1">
    <location>
        <begin position="490"/>
        <end position="578"/>
    </location>
</feature>
<dbReference type="AlphaFoldDB" id="B8C738"/>
<feature type="region of interest" description="Disordered" evidence="1">
    <location>
        <begin position="58"/>
        <end position="81"/>
    </location>
</feature>
<evidence type="ECO:0000313" key="3">
    <source>
        <dbReference type="EMBL" id="EED90913.1"/>
    </source>
</evidence>
<keyword evidence="4" id="KW-1185">Reference proteome</keyword>
<evidence type="ECO:0000256" key="2">
    <source>
        <dbReference type="SAM" id="SignalP"/>
    </source>
</evidence>
<sequence length="578" mass="63789">MRTANHSSLSQAAFIFLLVVILFTSTDAYPGLSKESLAFASFQTRTYRPTTRCALEDLSSMSSSSPSTEEQHPATMSCNTSLKPDLKRYRCSTPPSTQSKGPIYITVGPQCCGKTTILKRLFGTVFHNNEEEGGASTGGLDITIDDQELVYFPVPIQLFLPDAALPSEQRSTSNQSILGKSVRDRVVDPSNNELKLVIQRLAGKLTAGDFIERLNNPQKNGQQQQSAPLQKNQKAVVADLVSAVEEVIKINTDPKGETTENSMFFAATKLTLPKQIDLFVVESIFRPRPLELMRNTKNNTPSSSALDEAQRLIKSISTDSSVHDSAAPLAWGNTNTRPREFLSAMEAATLSGRPVEFIVFGGLDACVTICKHIMSGTETRTTSQDDGESDLLCLPKLSRRVLLMRNIQRFVNTGRYIPSIAIDDAIVRVESMLAEATKKACSQNWTIKSDSELSMKDAKFRLDCELCKLAGYELHPNRTVSLMKKANANNQYDAQRENRSNHHGRGRGNRSNNSGDRGRGGYDQARGNQGRGRGYSYNERGGRYEGRGGRGRGCYEEDSQRGGWGRSSQDRHGGRGRY</sequence>
<evidence type="ECO:0000256" key="1">
    <source>
        <dbReference type="SAM" id="MobiDB-lite"/>
    </source>
</evidence>
<dbReference type="RefSeq" id="XP_002292062.1">
    <property type="nucleotide sequence ID" value="XM_002292026.1"/>
</dbReference>
<organism evidence="3 4">
    <name type="scientific">Thalassiosira pseudonana</name>
    <name type="common">Marine diatom</name>
    <name type="synonym">Cyclotella nana</name>
    <dbReference type="NCBI Taxonomy" id="35128"/>
    <lineage>
        <taxon>Eukaryota</taxon>
        <taxon>Sar</taxon>
        <taxon>Stramenopiles</taxon>
        <taxon>Ochrophyta</taxon>
        <taxon>Bacillariophyta</taxon>
        <taxon>Coscinodiscophyceae</taxon>
        <taxon>Thalassiosirophycidae</taxon>
        <taxon>Thalassiosirales</taxon>
        <taxon>Thalassiosiraceae</taxon>
        <taxon>Thalassiosira</taxon>
    </lineage>
</organism>
<dbReference type="STRING" id="35128.B8C738"/>
<protein>
    <submittedName>
        <fullName evidence="3">Uncharacterized protein</fullName>
    </submittedName>
</protein>
<feature type="chain" id="PRO_5002869787" evidence="2">
    <location>
        <begin position="29"/>
        <end position="578"/>
    </location>
</feature>
<feature type="compositionally biased region" description="Basic and acidic residues" evidence="1">
    <location>
        <begin position="568"/>
        <end position="578"/>
    </location>
</feature>
<dbReference type="HOGENOM" id="CLU_472160_0_0_1"/>
<dbReference type="InParanoid" id="B8C738"/>
<reference evidence="3 4" key="1">
    <citation type="journal article" date="2004" name="Science">
        <title>The genome of the diatom Thalassiosira pseudonana: ecology, evolution, and metabolism.</title>
        <authorList>
            <person name="Armbrust E.V."/>
            <person name="Berges J.A."/>
            <person name="Bowler C."/>
            <person name="Green B.R."/>
            <person name="Martinez D."/>
            <person name="Putnam N.H."/>
            <person name="Zhou S."/>
            <person name="Allen A.E."/>
            <person name="Apt K.E."/>
            <person name="Bechner M."/>
            <person name="Brzezinski M.A."/>
            <person name="Chaal B.K."/>
            <person name="Chiovitti A."/>
            <person name="Davis A.K."/>
            <person name="Demarest M.S."/>
            <person name="Detter J.C."/>
            <person name="Glavina T."/>
            <person name="Goodstein D."/>
            <person name="Hadi M.Z."/>
            <person name="Hellsten U."/>
            <person name="Hildebrand M."/>
            <person name="Jenkins B.D."/>
            <person name="Jurka J."/>
            <person name="Kapitonov V.V."/>
            <person name="Kroger N."/>
            <person name="Lau W.W."/>
            <person name="Lane T.W."/>
            <person name="Larimer F.W."/>
            <person name="Lippmeier J.C."/>
            <person name="Lucas S."/>
            <person name="Medina M."/>
            <person name="Montsant A."/>
            <person name="Obornik M."/>
            <person name="Parker M.S."/>
            <person name="Palenik B."/>
            <person name="Pazour G.J."/>
            <person name="Richardson P.M."/>
            <person name="Rynearson T.A."/>
            <person name="Saito M.A."/>
            <person name="Schwartz D.C."/>
            <person name="Thamatrakoln K."/>
            <person name="Valentin K."/>
            <person name="Vardi A."/>
            <person name="Wilkerson F.P."/>
            <person name="Rokhsar D.S."/>
        </authorList>
    </citation>
    <scope>NUCLEOTIDE SEQUENCE [LARGE SCALE GENOMIC DNA]</scope>
    <source>
        <strain evidence="3 4">CCMP1335</strain>
    </source>
</reference>
<dbReference type="EMBL" id="CM000644">
    <property type="protein sequence ID" value="EED90913.1"/>
    <property type="molecule type" value="Genomic_DNA"/>
</dbReference>
<reference evidence="3 4" key="2">
    <citation type="journal article" date="2008" name="Nature">
        <title>The Phaeodactylum genome reveals the evolutionary history of diatom genomes.</title>
        <authorList>
            <person name="Bowler C."/>
            <person name="Allen A.E."/>
            <person name="Badger J.H."/>
            <person name="Grimwood J."/>
            <person name="Jabbari K."/>
            <person name="Kuo A."/>
            <person name="Maheswari U."/>
            <person name="Martens C."/>
            <person name="Maumus F."/>
            <person name="Otillar R.P."/>
            <person name="Rayko E."/>
            <person name="Salamov A."/>
            <person name="Vandepoele K."/>
            <person name="Beszteri B."/>
            <person name="Gruber A."/>
            <person name="Heijde M."/>
            <person name="Katinka M."/>
            <person name="Mock T."/>
            <person name="Valentin K."/>
            <person name="Verret F."/>
            <person name="Berges J.A."/>
            <person name="Brownlee C."/>
            <person name="Cadoret J.P."/>
            <person name="Chiovitti A."/>
            <person name="Choi C.J."/>
            <person name="Coesel S."/>
            <person name="De Martino A."/>
            <person name="Detter J.C."/>
            <person name="Durkin C."/>
            <person name="Falciatore A."/>
            <person name="Fournet J."/>
            <person name="Haruta M."/>
            <person name="Huysman M.J."/>
            <person name="Jenkins B.D."/>
            <person name="Jiroutova K."/>
            <person name="Jorgensen R.E."/>
            <person name="Joubert Y."/>
            <person name="Kaplan A."/>
            <person name="Kroger N."/>
            <person name="Kroth P.G."/>
            <person name="La Roche J."/>
            <person name="Lindquist E."/>
            <person name="Lommer M."/>
            <person name="Martin-Jezequel V."/>
            <person name="Lopez P.J."/>
            <person name="Lucas S."/>
            <person name="Mangogna M."/>
            <person name="McGinnis K."/>
            <person name="Medlin L.K."/>
            <person name="Montsant A."/>
            <person name="Oudot-Le Secq M.P."/>
            <person name="Napoli C."/>
            <person name="Obornik M."/>
            <person name="Parker M.S."/>
            <person name="Petit J.L."/>
            <person name="Porcel B.M."/>
            <person name="Poulsen N."/>
            <person name="Robison M."/>
            <person name="Rychlewski L."/>
            <person name="Rynearson T.A."/>
            <person name="Schmutz J."/>
            <person name="Shapiro H."/>
            <person name="Siaut M."/>
            <person name="Stanley M."/>
            <person name="Sussman M.R."/>
            <person name="Taylor A.R."/>
            <person name="Vardi A."/>
            <person name="von Dassow P."/>
            <person name="Vyverman W."/>
            <person name="Willis A."/>
            <person name="Wyrwicz L.S."/>
            <person name="Rokhsar D.S."/>
            <person name="Weissenbach J."/>
            <person name="Armbrust E.V."/>
            <person name="Green B.R."/>
            <person name="Van de Peer Y."/>
            <person name="Grigoriev I.V."/>
        </authorList>
    </citation>
    <scope>NUCLEOTIDE SEQUENCE [LARGE SCALE GENOMIC DNA]</scope>
    <source>
        <strain evidence="3 4">CCMP1335</strain>
    </source>
</reference>
<dbReference type="eggNOG" id="ENOG502S7DW">
    <property type="taxonomic scope" value="Eukaryota"/>
</dbReference>
<evidence type="ECO:0000313" key="4">
    <source>
        <dbReference type="Proteomes" id="UP000001449"/>
    </source>
</evidence>
<keyword evidence="2" id="KW-0732">Signal</keyword>
<gene>
    <name evidence="3" type="ORF">THAPSDRAFT_23791</name>
</gene>
<dbReference type="Proteomes" id="UP000001449">
    <property type="component" value="Chromosome 8"/>
</dbReference>